<keyword evidence="1" id="KW-0472">Membrane</keyword>
<evidence type="ECO:0000313" key="3">
    <source>
        <dbReference type="Proteomes" id="UP000199103"/>
    </source>
</evidence>
<evidence type="ECO:0000313" key="2">
    <source>
        <dbReference type="EMBL" id="SDS37436.1"/>
    </source>
</evidence>
<protein>
    <submittedName>
        <fullName evidence="2">Uncharacterized protein</fullName>
    </submittedName>
</protein>
<dbReference type="AlphaFoldDB" id="A0A1H1RPF4"/>
<feature type="transmembrane region" description="Helical" evidence="1">
    <location>
        <begin position="12"/>
        <end position="30"/>
    </location>
</feature>
<dbReference type="EMBL" id="LT629772">
    <property type="protein sequence ID" value="SDS37436.1"/>
    <property type="molecule type" value="Genomic_DNA"/>
</dbReference>
<keyword evidence="1" id="KW-1133">Transmembrane helix</keyword>
<organism evidence="2 3">
    <name type="scientific">Microlunatus soli</name>
    <dbReference type="NCBI Taxonomy" id="630515"/>
    <lineage>
        <taxon>Bacteria</taxon>
        <taxon>Bacillati</taxon>
        <taxon>Actinomycetota</taxon>
        <taxon>Actinomycetes</taxon>
        <taxon>Propionibacteriales</taxon>
        <taxon>Propionibacteriaceae</taxon>
        <taxon>Microlunatus</taxon>
    </lineage>
</organism>
<dbReference type="Proteomes" id="UP000199103">
    <property type="component" value="Chromosome I"/>
</dbReference>
<accession>A0A1H1RPF4</accession>
<evidence type="ECO:0000256" key="1">
    <source>
        <dbReference type="SAM" id="Phobius"/>
    </source>
</evidence>
<keyword evidence="1" id="KW-0812">Transmembrane</keyword>
<feature type="transmembrane region" description="Helical" evidence="1">
    <location>
        <begin position="42"/>
        <end position="66"/>
    </location>
</feature>
<name>A0A1H1RPF4_9ACTN</name>
<sequence length="83" mass="8752">MPARPVKRATGTLQIVIGVIVLVRAVSGLFDLLRPEPGDPTSGFLVVVTVGSFVLGIGCLVVGCYLKVTRARARDQRAGHRPG</sequence>
<gene>
    <name evidence="2" type="ORF">SAMN04489812_1719</name>
</gene>
<proteinExistence type="predicted"/>
<reference evidence="2 3" key="1">
    <citation type="submission" date="2016-10" db="EMBL/GenBank/DDBJ databases">
        <authorList>
            <person name="de Groot N.N."/>
        </authorList>
    </citation>
    <scope>NUCLEOTIDE SEQUENCE [LARGE SCALE GENOMIC DNA]</scope>
    <source>
        <strain evidence="2 3">DSM 21800</strain>
    </source>
</reference>
<keyword evidence="3" id="KW-1185">Reference proteome</keyword>